<proteinExistence type="inferred from homology"/>
<keyword evidence="3 6" id="KW-0378">Hydrolase</keyword>
<evidence type="ECO:0000256" key="1">
    <source>
        <dbReference type="ARBA" id="ARBA00022485"/>
    </source>
</evidence>
<comment type="similarity">
    <text evidence="6">Belongs to the helicase family. DinG subfamily. Type 1 sub-subfamily.</text>
</comment>
<comment type="function">
    <text evidence="6">DNA-dependent ATPase and 5'-3' DNA helicase. Unwinds D-loops, R-loops, forked DNA and G-quadruplex DNA.</text>
</comment>
<dbReference type="InterPro" id="IPR027417">
    <property type="entry name" value="P-loop_NTPase"/>
</dbReference>
<evidence type="ECO:0000256" key="2">
    <source>
        <dbReference type="ARBA" id="ARBA00022741"/>
    </source>
</evidence>
<protein>
    <recommendedName>
        <fullName evidence="6">ATP-dependent DNA helicase DinG</fullName>
        <ecNumber evidence="6">5.6.2.3</ecNumber>
    </recommendedName>
    <alternativeName>
        <fullName evidence="6">DNA 5'-3' helicase DinG</fullName>
    </alternativeName>
</protein>
<evidence type="ECO:0000256" key="6">
    <source>
        <dbReference type="HAMAP-Rule" id="MF_02205"/>
    </source>
</evidence>
<evidence type="ECO:0000256" key="4">
    <source>
        <dbReference type="ARBA" id="ARBA00022840"/>
    </source>
</evidence>
<organism evidence="8 9">
    <name type="scientific">SAR86 cluster bacterium</name>
    <dbReference type="NCBI Taxonomy" id="2030880"/>
    <lineage>
        <taxon>Bacteria</taxon>
        <taxon>Pseudomonadati</taxon>
        <taxon>Pseudomonadota</taxon>
        <taxon>Gammaproteobacteria</taxon>
        <taxon>SAR86 cluster</taxon>
    </lineage>
</organism>
<dbReference type="Proteomes" id="UP000218767">
    <property type="component" value="Unassembled WGS sequence"/>
</dbReference>
<reference evidence="9" key="1">
    <citation type="submission" date="2017-08" db="EMBL/GenBank/DDBJ databases">
        <title>A dynamic microbial community with high functional redundancy inhabits the cold, oxic subseafloor aquifer.</title>
        <authorList>
            <person name="Tully B.J."/>
            <person name="Wheat C.G."/>
            <person name="Glazer B.T."/>
            <person name="Huber J.A."/>
        </authorList>
    </citation>
    <scope>NUCLEOTIDE SEQUENCE [LARGE SCALE GENOMIC DNA]</scope>
</reference>
<dbReference type="InterPro" id="IPR045028">
    <property type="entry name" value="DinG/Rad3-like"/>
</dbReference>
<dbReference type="NCBIfam" id="NF008729">
    <property type="entry name" value="PRK11747.1"/>
    <property type="match status" value="1"/>
</dbReference>
<keyword evidence="1 6" id="KW-0004">4Fe-4S</keyword>
<comment type="caution">
    <text evidence="8">The sequence shown here is derived from an EMBL/GenBank/DDBJ whole genome shotgun (WGS) entry which is preliminary data.</text>
</comment>
<dbReference type="EC" id="5.6.2.3" evidence="6"/>
<sequence length="712" mass="79706">MLADDVKKNIQSTYRQLLESRDLTPRYGQRLMIAEIAKTLSTLNDDESEPPICVVEAGTGTGKTMAYVLAVLPLAKALNYKVVIATATVALQEQVVLKDLPEILEGSDLSFSYSLAKGRGRYLCLAKLDMLLRGNDSMQAMMDLYGEELDDPADGDHALYEKMLDQLSMGNWKGDRDDWESSLSDTDWKPVTVDNAQCMGPKCSHFRNCCFYQARDSMDKADCIVSNHDLVLSDLALGGGIILPEPEKCIYIFDEAHHLPLKSNNHFSAYTRIKATSTWLERTDTLSLRLQKDDFIDGTTQKSLQKLLVNTREQLDHAWLILEQILESIDQADSYDNRIQHAFALGVVPEEVKSLAANLANLFAQLAAAFQSISDDLKEAMEDGGDVKRRQLAEQWFPLIGSQQRRAESNLELWLSYASVDPEGKAPIARWLSYNTNESFADIGLSSSPVLAADNLQQRLWKNCAGAVLTSATLSSLGNFDMLQMRAGLPEHTHYLSILSPFDFANSASLVIPKMHCEPSDSEKHTDFIVKAIPRIVDESGASLMLFSSRRQMQDVMQLLPPLWRDLVLCQDDFQKSQLLKYHRQRVDKGEGSLIFGLSSFAEGVDLPGNYCTHVLIAKIPFAVPNDPIEMTLSEWIEQRGLNSFMTLAVPDAAFRLVQASGRLLRSESDTGKITLFDERIVSKRYGKTILDSLPPYKREIFMEETVQAMAE</sequence>
<dbReference type="GO" id="GO:0043139">
    <property type="term" value="F:5'-3' DNA helicase activity"/>
    <property type="evidence" value="ECO:0007669"/>
    <property type="project" value="UniProtKB-UniRule"/>
</dbReference>
<dbReference type="PANTHER" id="PTHR11472">
    <property type="entry name" value="DNA REPAIR DEAD HELICASE RAD3/XP-D SUBFAMILY MEMBER"/>
    <property type="match status" value="1"/>
</dbReference>
<dbReference type="InterPro" id="IPR014001">
    <property type="entry name" value="Helicase_ATP-bd"/>
</dbReference>
<comment type="catalytic activity">
    <reaction evidence="6">
        <text>ATP + H2O = ADP + phosphate + H(+)</text>
        <dbReference type="Rhea" id="RHEA:13065"/>
        <dbReference type="ChEBI" id="CHEBI:15377"/>
        <dbReference type="ChEBI" id="CHEBI:15378"/>
        <dbReference type="ChEBI" id="CHEBI:30616"/>
        <dbReference type="ChEBI" id="CHEBI:43474"/>
        <dbReference type="ChEBI" id="CHEBI:456216"/>
        <dbReference type="EC" id="5.6.2.3"/>
    </reaction>
</comment>
<keyword evidence="6 8" id="KW-0347">Helicase</keyword>
<dbReference type="PANTHER" id="PTHR11472:SF59">
    <property type="entry name" value="ATP-DEPENDENT DNA HELICASE DING"/>
    <property type="match status" value="1"/>
</dbReference>
<evidence type="ECO:0000256" key="5">
    <source>
        <dbReference type="ARBA" id="ARBA00023125"/>
    </source>
</evidence>
<keyword evidence="6" id="KW-0479">Metal-binding</keyword>
<feature type="binding site" evidence="6">
    <location>
        <position position="209"/>
    </location>
    <ligand>
        <name>[4Fe-4S] cluster</name>
        <dbReference type="ChEBI" id="CHEBI:49883"/>
    </ligand>
</feature>
<dbReference type="EMBL" id="NVUL01000080">
    <property type="protein sequence ID" value="PCI75198.1"/>
    <property type="molecule type" value="Genomic_DNA"/>
</dbReference>
<dbReference type="GO" id="GO:0009432">
    <property type="term" value="P:SOS response"/>
    <property type="evidence" value="ECO:0007669"/>
    <property type="project" value="TreeGrafter"/>
</dbReference>
<dbReference type="InterPro" id="IPR014013">
    <property type="entry name" value="Helic_SF1/SF2_ATP-bd_DinG/Rad3"/>
</dbReference>
<dbReference type="GO" id="GO:0033677">
    <property type="term" value="F:DNA/RNA helicase activity"/>
    <property type="evidence" value="ECO:0007669"/>
    <property type="project" value="TreeGrafter"/>
</dbReference>
<dbReference type="SMART" id="SM00487">
    <property type="entry name" value="DEXDc"/>
    <property type="match status" value="1"/>
</dbReference>
<evidence type="ECO:0000313" key="9">
    <source>
        <dbReference type="Proteomes" id="UP000218767"/>
    </source>
</evidence>
<dbReference type="SUPFAM" id="SSF52540">
    <property type="entry name" value="P-loop containing nucleoside triphosphate hydrolases"/>
    <property type="match status" value="1"/>
</dbReference>
<feature type="binding site" evidence="6">
    <location>
        <position position="198"/>
    </location>
    <ligand>
        <name>[4Fe-4S] cluster</name>
        <dbReference type="ChEBI" id="CHEBI:49883"/>
    </ligand>
</feature>
<accession>A0A2A4WXP7</accession>
<keyword evidence="6" id="KW-0413">Isomerase</keyword>
<dbReference type="Pfam" id="PF13307">
    <property type="entry name" value="Helicase_C_2"/>
    <property type="match status" value="1"/>
</dbReference>
<dbReference type="GO" id="GO:0006281">
    <property type="term" value="P:DNA repair"/>
    <property type="evidence" value="ECO:0007669"/>
    <property type="project" value="TreeGrafter"/>
</dbReference>
<feature type="binding site" evidence="6">
    <location>
        <position position="124"/>
    </location>
    <ligand>
        <name>[4Fe-4S] cluster</name>
        <dbReference type="ChEBI" id="CHEBI:49883"/>
    </ligand>
</feature>
<dbReference type="PROSITE" id="PS51193">
    <property type="entry name" value="HELICASE_ATP_BIND_2"/>
    <property type="match status" value="1"/>
</dbReference>
<evidence type="ECO:0000256" key="3">
    <source>
        <dbReference type="ARBA" id="ARBA00022801"/>
    </source>
</evidence>
<name>A0A2A4WXP7_9GAMM</name>
<dbReference type="GO" id="GO:0005524">
    <property type="term" value="F:ATP binding"/>
    <property type="evidence" value="ECO:0007669"/>
    <property type="project" value="UniProtKB-UniRule"/>
</dbReference>
<keyword evidence="6" id="KW-0408">Iron</keyword>
<comment type="cofactor">
    <cofactor evidence="6">
        <name>[4Fe-4S] cluster</name>
        <dbReference type="ChEBI" id="CHEBI:49883"/>
    </cofactor>
    <text evidence="6">Binds 1 [4Fe-4S] cluster.</text>
</comment>
<dbReference type="GO" id="GO:0016887">
    <property type="term" value="F:ATP hydrolysis activity"/>
    <property type="evidence" value="ECO:0007669"/>
    <property type="project" value="RHEA"/>
</dbReference>
<feature type="binding site" evidence="6">
    <location>
        <position position="203"/>
    </location>
    <ligand>
        <name>[4Fe-4S] cluster</name>
        <dbReference type="ChEBI" id="CHEBI:49883"/>
    </ligand>
</feature>
<dbReference type="HAMAP" id="MF_02205">
    <property type="entry name" value="DinG_proteobact"/>
    <property type="match status" value="1"/>
</dbReference>
<dbReference type="GO" id="GO:0046872">
    <property type="term" value="F:metal ion binding"/>
    <property type="evidence" value="ECO:0007669"/>
    <property type="project" value="UniProtKB-KW"/>
</dbReference>
<evidence type="ECO:0000313" key="8">
    <source>
        <dbReference type="EMBL" id="PCI75198.1"/>
    </source>
</evidence>
<dbReference type="InterPro" id="IPR039000">
    <property type="entry name" value="DinG_proteobact"/>
</dbReference>
<dbReference type="AlphaFoldDB" id="A0A2A4WXP7"/>
<gene>
    <name evidence="6" type="primary">dinG</name>
    <name evidence="8" type="ORF">COB20_13410</name>
</gene>
<keyword evidence="2 6" id="KW-0547">Nucleotide-binding</keyword>
<keyword evidence="6" id="KW-0411">Iron-sulfur</keyword>
<keyword evidence="5 6" id="KW-0238">DNA-binding</keyword>
<keyword evidence="4 6" id="KW-0067">ATP-binding</keyword>
<feature type="domain" description="Helicase ATP-binding" evidence="7">
    <location>
        <begin position="15"/>
        <end position="307"/>
    </location>
</feature>
<dbReference type="GO" id="GO:0003677">
    <property type="term" value="F:DNA binding"/>
    <property type="evidence" value="ECO:0007669"/>
    <property type="project" value="UniProtKB-UniRule"/>
</dbReference>
<dbReference type="GO" id="GO:0051539">
    <property type="term" value="F:4 iron, 4 sulfur cluster binding"/>
    <property type="evidence" value="ECO:0007669"/>
    <property type="project" value="UniProtKB-UniRule"/>
</dbReference>
<evidence type="ECO:0000259" key="7">
    <source>
        <dbReference type="PROSITE" id="PS51193"/>
    </source>
</evidence>
<dbReference type="Gene3D" id="3.40.50.300">
    <property type="entry name" value="P-loop containing nucleotide triphosphate hydrolases"/>
    <property type="match status" value="2"/>
</dbReference>
<dbReference type="InterPro" id="IPR006555">
    <property type="entry name" value="ATP-dep_Helicase_C"/>
</dbReference>
<dbReference type="SMART" id="SM00491">
    <property type="entry name" value="HELICc2"/>
    <property type="match status" value="1"/>
</dbReference>